<dbReference type="Proteomes" id="UP000630528">
    <property type="component" value="Unassembled WGS sequence"/>
</dbReference>
<reference evidence="1" key="2">
    <citation type="submission" date="2021-01" db="EMBL/GenBank/DDBJ databases">
        <authorList>
            <person name="Kang M."/>
        </authorList>
    </citation>
    <scope>NUCLEOTIDE SEQUENCE</scope>
    <source>
        <strain evidence="1">KACC 17527</strain>
    </source>
</reference>
<dbReference type="AlphaFoldDB" id="A0A934TXJ9"/>
<sequence>MQLALPLGVGSHLVGGSAVVGLGSRLIGRRAARPRVTRWFAARVRKGDTRVVEAPAGSVTVHCREGEVWITHDGDPRDVLLEARESYAAGLRNRMSVHALEDCVVEFEVVD</sequence>
<name>A0A934TXJ9_9BURK</name>
<accession>A0A934TXJ9</accession>
<proteinExistence type="predicted"/>
<dbReference type="InterPro" id="IPR021317">
    <property type="entry name" value="DUF2917"/>
</dbReference>
<dbReference type="EMBL" id="JAEPWM010000023">
    <property type="protein sequence ID" value="MBK6009509.1"/>
    <property type="molecule type" value="Genomic_DNA"/>
</dbReference>
<evidence type="ECO:0000313" key="1">
    <source>
        <dbReference type="EMBL" id="MBK6009509.1"/>
    </source>
</evidence>
<dbReference type="RefSeq" id="WP_201178165.1">
    <property type="nucleotide sequence ID" value="NZ_JAEPWM010000023.1"/>
</dbReference>
<comment type="caution">
    <text evidence="1">The sequence shown here is derived from an EMBL/GenBank/DDBJ whole genome shotgun (WGS) entry which is preliminary data.</text>
</comment>
<organism evidence="1 2">
    <name type="scientific">Ramlibacter ginsenosidimutans</name>
    <dbReference type="NCBI Taxonomy" id="502333"/>
    <lineage>
        <taxon>Bacteria</taxon>
        <taxon>Pseudomonadati</taxon>
        <taxon>Pseudomonadota</taxon>
        <taxon>Betaproteobacteria</taxon>
        <taxon>Burkholderiales</taxon>
        <taxon>Comamonadaceae</taxon>
        <taxon>Ramlibacter</taxon>
    </lineage>
</organism>
<reference evidence="1" key="1">
    <citation type="journal article" date="2012" name="J. Microbiol. Biotechnol.">
        <title>Ramlibacter ginsenosidimutans sp. nov., with ginsenoside-converting activity.</title>
        <authorList>
            <person name="Wang L."/>
            <person name="An D.S."/>
            <person name="Kim S.G."/>
            <person name="Jin F.X."/>
            <person name="Kim S.C."/>
            <person name="Lee S.T."/>
            <person name="Im W.T."/>
        </authorList>
    </citation>
    <scope>NUCLEOTIDE SEQUENCE</scope>
    <source>
        <strain evidence="1">KACC 17527</strain>
    </source>
</reference>
<evidence type="ECO:0000313" key="2">
    <source>
        <dbReference type="Proteomes" id="UP000630528"/>
    </source>
</evidence>
<dbReference type="Pfam" id="PF11142">
    <property type="entry name" value="DUF2917"/>
    <property type="match status" value="1"/>
</dbReference>
<keyword evidence="2" id="KW-1185">Reference proteome</keyword>
<gene>
    <name evidence="1" type="ORF">JJB11_25705</name>
</gene>
<protein>
    <submittedName>
        <fullName evidence="1">DUF2917 domain-containing protein</fullName>
    </submittedName>
</protein>